<evidence type="ECO:0000313" key="5">
    <source>
        <dbReference type="EMBL" id="QEH62264.1"/>
    </source>
</evidence>
<reference evidence="5 6" key="1">
    <citation type="submission" date="2019-08" db="EMBL/GenBank/DDBJ databases">
        <title>Complete genome sequence of Spiroplasma chinense CCH (DSM 19755).</title>
        <authorList>
            <person name="Shen H.-Y."/>
            <person name="Lin Y.-C."/>
            <person name="Chou L."/>
            <person name="Kuo C.-H."/>
        </authorList>
    </citation>
    <scope>NUCLEOTIDE SEQUENCE [LARGE SCALE GENOMIC DNA]</scope>
    <source>
        <strain evidence="5 6">CCH</strain>
    </source>
</reference>
<comment type="similarity">
    <text evidence="1">Belongs to the carbohydrate kinase PfkB family.</text>
</comment>
<dbReference type="PROSITE" id="PS00583">
    <property type="entry name" value="PFKB_KINASES_1"/>
    <property type="match status" value="1"/>
</dbReference>
<dbReference type="Pfam" id="PF00294">
    <property type="entry name" value="PfkB"/>
    <property type="match status" value="1"/>
</dbReference>
<dbReference type="RefSeq" id="WP_166508627.1">
    <property type="nucleotide sequence ID" value="NZ_CP043026.1"/>
</dbReference>
<keyword evidence="3 5" id="KW-0418">Kinase</keyword>
<dbReference type="AlphaFoldDB" id="A0A5B9Y586"/>
<dbReference type="EMBL" id="CP043026">
    <property type="protein sequence ID" value="QEH62264.1"/>
    <property type="molecule type" value="Genomic_DNA"/>
</dbReference>
<dbReference type="PANTHER" id="PTHR43085">
    <property type="entry name" value="HEXOKINASE FAMILY MEMBER"/>
    <property type="match status" value="1"/>
</dbReference>
<dbReference type="Proteomes" id="UP000323144">
    <property type="component" value="Chromosome"/>
</dbReference>
<dbReference type="InterPro" id="IPR002173">
    <property type="entry name" value="Carboh/pur_kinase_PfkB_CS"/>
</dbReference>
<feature type="domain" description="Carbohydrate kinase PfkB" evidence="4">
    <location>
        <begin position="1"/>
        <end position="298"/>
    </location>
</feature>
<organism evidence="5 6">
    <name type="scientific">Spiroplasma chinense</name>
    <dbReference type="NCBI Taxonomy" id="216932"/>
    <lineage>
        <taxon>Bacteria</taxon>
        <taxon>Bacillati</taxon>
        <taxon>Mycoplasmatota</taxon>
        <taxon>Mollicutes</taxon>
        <taxon>Entomoplasmatales</taxon>
        <taxon>Spiroplasmataceae</taxon>
        <taxon>Spiroplasma</taxon>
    </lineage>
</organism>
<dbReference type="GO" id="GO:0016301">
    <property type="term" value="F:kinase activity"/>
    <property type="evidence" value="ECO:0007669"/>
    <property type="project" value="UniProtKB-KW"/>
</dbReference>
<accession>A0A5B9Y586</accession>
<dbReference type="CDD" id="cd01167">
    <property type="entry name" value="bac_FRK"/>
    <property type="match status" value="1"/>
</dbReference>
<dbReference type="PANTHER" id="PTHR43085:SF54">
    <property type="entry name" value="PUTATIVE-RELATED"/>
    <property type="match status" value="1"/>
</dbReference>
<sequence length="302" mass="34043">MKKILSIGEALIDVIKQDGKIIEENVGGAPLNVACSVGYLGGDVSFVGAIGNDSNGKKIEEMLSKYKVDLKNVQVLEDRNTSLAYVSIYDEGERNFEFKLDADQKLSFKPIEDEFGNYDIVHLGSATSLLSDEVKKNYKEILKRAVEEKMFISFDPNWRNLLWKEDKETFKKEVEPFLKAAHLVKLSEEELQIVSEISDNKLGLEKIMKLYPQAAFIITLGSNGSLFGYQGVTKHYEIQKSQNPVDTTGAGDSFIAYIVYKISQLDNFSSWIEHKDDIVNDANLFARNSIEYKGALSFLEHL</sequence>
<evidence type="ECO:0000313" key="6">
    <source>
        <dbReference type="Proteomes" id="UP000323144"/>
    </source>
</evidence>
<proteinExistence type="inferred from homology"/>
<keyword evidence="6" id="KW-1185">Reference proteome</keyword>
<dbReference type="InterPro" id="IPR029056">
    <property type="entry name" value="Ribokinase-like"/>
</dbReference>
<dbReference type="KEGG" id="schi:SCHIN_v1c10710"/>
<evidence type="ECO:0000256" key="1">
    <source>
        <dbReference type="ARBA" id="ARBA00010688"/>
    </source>
</evidence>
<evidence type="ECO:0000256" key="2">
    <source>
        <dbReference type="ARBA" id="ARBA00022679"/>
    </source>
</evidence>
<evidence type="ECO:0000256" key="3">
    <source>
        <dbReference type="ARBA" id="ARBA00022777"/>
    </source>
</evidence>
<keyword evidence="2" id="KW-0808">Transferase</keyword>
<dbReference type="Gene3D" id="3.40.1190.20">
    <property type="match status" value="1"/>
</dbReference>
<name>A0A5B9Y586_9MOLU</name>
<gene>
    <name evidence="5" type="primary">scrK</name>
    <name evidence="5" type="ORF">SCHIN_v1c10710</name>
</gene>
<dbReference type="SUPFAM" id="SSF53613">
    <property type="entry name" value="Ribokinase-like"/>
    <property type="match status" value="1"/>
</dbReference>
<protein>
    <submittedName>
        <fullName evidence="5">Fructokinase</fullName>
    </submittedName>
</protein>
<dbReference type="InterPro" id="IPR011611">
    <property type="entry name" value="PfkB_dom"/>
</dbReference>
<dbReference type="InterPro" id="IPR050306">
    <property type="entry name" value="PfkB_Carbo_kinase"/>
</dbReference>
<evidence type="ECO:0000259" key="4">
    <source>
        <dbReference type="Pfam" id="PF00294"/>
    </source>
</evidence>